<dbReference type="EMBL" id="QUQM01000004">
    <property type="protein sequence ID" value="KAA8647664.1"/>
    <property type="molecule type" value="Genomic_DNA"/>
</dbReference>
<dbReference type="InterPro" id="IPR015943">
    <property type="entry name" value="WD40/YVTN_repeat-like_dom_sf"/>
</dbReference>
<dbReference type="InterPro" id="IPR032501">
    <property type="entry name" value="Prot_ATP_ID_OB_2nd"/>
</dbReference>
<keyword evidence="8" id="KW-0067">ATP-binding</keyword>
<keyword evidence="5 12" id="KW-0853">WD repeat</keyword>
<dbReference type="GeneID" id="54329060"/>
<dbReference type="GO" id="GO:0008540">
    <property type="term" value="C:proteasome regulatory particle, base subcomplex"/>
    <property type="evidence" value="ECO:0007669"/>
    <property type="project" value="UniProtKB-ARBA"/>
</dbReference>
<dbReference type="VEuPathDB" id="FungiDB:EYZ11_007378"/>
<dbReference type="OrthoDB" id="10264376at2759"/>
<keyword evidence="7" id="KW-0547">Nucleotide-binding</keyword>
<dbReference type="Gene3D" id="2.130.10.10">
    <property type="entry name" value="YVTN repeat-like/Quinoprotein amine dehydrogenase"/>
    <property type="match status" value="2"/>
</dbReference>
<dbReference type="Pfam" id="PF17862">
    <property type="entry name" value="AAA_lid_3"/>
    <property type="match status" value="1"/>
</dbReference>
<sequence>MGNQQSNISGGPGGDGRDDKDKKKDKPKYEPPPPPTTRIGRKKRKAAGPSTASKLPDIYPTSRCKLRYLRMQRVHDHLLLEEEYVENMERLRKTKAQATQDTVSRGDFDIMDRNADERGRVDDMRGSPMGVGNLEELIDDDHAIVSSATGPEYYVSIMSFVDKDLLEPGASILLHHKSVSVVGVLTEESDPLVSVMKLDKAPTESYADIGGLESQIQEVRESVELPLLHPELYEEMGIKPPKGVILYGAPGTGKTLLAKAVANQTSATFLRIVGSELIQKYLGDGPRLVRQIFQVAAEHAPSIVFIDEIDAIGTKRYDSTSGGEREIQRTMLELLNQLDGFDDRGDVKVIMATNKIETLDPALIRPGRIDRKILFENPDQNTKKKIFTLHTSKMSLSDDVDLDEFINQKDDLSGADIRAICTEAGLMALRERRMRVQMEDFRSARERIMKTKQDGGPVEGFSAHAKEQLHQTVPDTMDGFDEEAFKKFFPTSFGRQEKTANVNAQINVTKRAEISAASGKDLISAVVDTDTKPSDEKKKDDDSNESDGDSNDSDDDSDEEDEFPVSHELTLKTHDRSVTTLTVDPSGSRLITGSTDCTIKLHDFASMTPSTVRAFKSVDPSAKKQSAVQESHAVHYAAFNPLSPSYVMVVSATPQPRILDRDGETITEFVKGDMYLRDLHHTKGHISEVTSGDWSPTDENLCVTAGSDSTVRIWDANIGRSQKEVIMHKSKVAGSAGRSKMTAVRWASPKQGGPNVLIAAALDGSMMMWGGNGPFTRPSAEVRDAHTRDTWTSSVDISSDGRLVITKGGDNTIKLWDTRKFKQPITTAAHPSSSFRYPSSNIIFSPTSANILTGSETGHLHILNPATLKPELVTPVTPGSPLISVLWHEKLNQIITGSANAETHVLYNPNMSTKGAALVMSKAPKRRHIDDDPALTMDLSQGISGDSVVVGSNGVPHYSSSTWSARHPTIGLTASGRPRDPRRPHLPAQTPFAKSQPDERHIRENIPLSSMRDEDPREALLKYAEQAEKDPVFTKAWKETQPTTIYREISDDEEIEPEKKRAKR</sequence>
<dbReference type="Gene3D" id="2.40.50.140">
    <property type="entry name" value="Nucleic acid-binding proteins"/>
    <property type="match status" value="1"/>
</dbReference>
<dbReference type="FunFam" id="2.130.10.10:FF:001035">
    <property type="entry name" value="Putative WD repeat protein"/>
    <property type="match status" value="1"/>
</dbReference>
<keyword evidence="4" id="KW-0963">Cytoplasm</keyword>
<dbReference type="AlphaFoldDB" id="A0A5M9MQK5"/>
<feature type="compositionally biased region" description="Basic and acidic residues" evidence="13">
    <location>
        <begin position="15"/>
        <end position="29"/>
    </location>
</feature>
<dbReference type="InterPro" id="IPR027417">
    <property type="entry name" value="P-loop_NTPase"/>
</dbReference>
<evidence type="ECO:0000256" key="10">
    <source>
        <dbReference type="ARBA" id="ARBA00023242"/>
    </source>
</evidence>
<dbReference type="CDD" id="cd19502">
    <property type="entry name" value="RecA-like_PAN_like"/>
    <property type="match status" value="1"/>
</dbReference>
<feature type="domain" description="AAA+ ATPase" evidence="14">
    <location>
        <begin position="240"/>
        <end position="379"/>
    </location>
</feature>
<name>A0A5M9MQK5_9EURO</name>
<comment type="subcellular location">
    <subcellularLocation>
        <location evidence="2">Cytoplasm</location>
    </subcellularLocation>
    <subcellularLocation>
        <location evidence="1">Nucleus</location>
    </subcellularLocation>
</comment>
<dbReference type="PROSITE" id="PS00674">
    <property type="entry name" value="AAA"/>
    <property type="match status" value="1"/>
</dbReference>
<dbReference type="GO" id="GO:0035861">
    <property type="term" value="C:site of double-strand break"/>
    <property type="evidence" value="ECO:0007669"/>
    <property type="project" value="TreeGrafter"/>
</dbReference>
<evidence type="ECO:0000256" key="7">
    <source>
        <dbReference type="ARBA" id="ARBA00022741"/>
    </source>
</evidence>
<dbReference type="Pfam" id="PF00400">
    <property type="entry name" value="WD40"/>
    <property type="match status" value="3"/>
</dbReference>
<keyword evidence="9" id="KW-0647">Proteasome</keyword>
<comment type="similarity">
    <text evidence="3">Belongs to the AAA ATPase family.</text>
</comment>
<evidence type="ECO:0000313" key="16">
    <source>
        <dbReference type="Proteomes" id="UP000324241"/>
    </source>
</evidence>
<feature type="compositionally biased region" description="Basic and acidic residues" evidence="13">
    <location>
        <begin position="529"/>
        <end position="541"/>
    </location>
</feature>
<feature type="region of interest" description="Disordered" evidence="13">
    <location>
        <begin position="525"/>
        <end position="571"/>
    </location>
</feature>
<dbReference type="FunFam" id="2.130.10.10:FF:000868">
    <property type="entry name" value="WD repeat protein"/>
    <property type="match status" value="1"/>
</dbReference>
<dbReference type="Proteomes" id="UP000324241">
    <property type="component" value="Unassembled WGS sequence"/>
</dbReference>
<dbReference type="InterPro" id="IPR041569">
    <property type="entry name" value="AAA_lid_3"/>
</dbReference>
<dbReference type="Pfam" id="PF00004">
    <property type="entry name" value="AAA"/>
    <property type="match status" value="1"/>
</dbReference>
<feature type="compositionally biased region" description="Acidic residues" evidence="13">
    <location>
        <begin position="542"/>
        <end position="563"/>
    </location>
</feature>
<dbReference type="GO" id="GO:0005524">
    <property type="term" value="F:ATP binding"/>
    <property type="evidence" value="ECO:0007669"/>
    <property type="project" value="UniProtKB-KW"/>
</dbReference>
<dbReference type="GO" id="GO:0016887">
    <property type="term" value="F:ATP hydrolysis activity"/>
    <property type="evidence" value="ECO:0007669"/>
    <property type="project" value="InterPro"/>
</dbReference>
<evidence type="ECO:0000256" key="6">
    <source>
        <dbReference type="ARBA" id="ARBA00022737"/>
    </source>
</evidence>
<gene>
    <name evidence="15" type="ORF">ATNIH1004_006358</name>
</gene>
<dbReference type="SMART" id="SM00382">
    <property type="entry name" value="AAA"/>
    <property type="match status" value="1"/>
</dbReference>
<dbReference type="RefSeq" id="XP_033427025.1">
    <property type="nucleotide sequence ID" value="XM_033570993.1"/>
</dbReference>
<evidence type="ECO:0000256" key="12">
    <source>
        <dbReference type="PROSITE-ProRule" id="PRU00221"/>
    </source>
</evidence>
<dbReference type="FunFam" id="2.40.50.140:FF:000030">
    <property type="entry name" value="26S protease regulatory subunit 4"/>
    <property type="match status" value="1"/>
</dbReference>
<evidence type="ECO:0000313" key="15">
    <source>
        <dbReference type="EMBL" id="KAA8647664.1"/>
    </source>
</evidence>
<accession>A0A5M9MQK5</accession>
<evidence type="ECO:0000256" key="3">
    <source>
        <dbReference type="ARBA" id="ARBA00006914"/>
    </source>
</evidence>
<keyword evidence="10" id="KW-0539">Nucleus</keyword>
<dbReference type="SUPFAM" id="SSF52540">
    <property type="entry name" value="P-loop containing nucleoside triphosphate hydrolases"/>
    <property type="match status" value="1"/>
</dbReference>
<evidence type="ECO:0000259" key="14">
    <source>
        <dbReference type="SMART" id="SM00382"/>
    </source>
</evidence>
<dbReference type="VEuPathDB" id="FungiDB:EYZ11_007382"/>
<dbReference type="GO" id="GO:0005634">
    <property type="term" value="C:nucleus"/>
    <property type="evidence" value="ECO:0007669"/>
    <property type="project" value="UniProtKB-SubCell"/>
</dbReference>
<dbReference type="PANTHER" id="PTHR16017:SF0">
    <property type="entry name" value="WD REPEAT-CONTAINING PROTEIN 70"/>
    <property type="match status" value="1"/>
</dbReference>
<dbReference type="InterPro" id="IPR003959">
    <property type="entry name" value="ATPase_AAA_core"/>
</dbReference>
<evidence type="ECO:0000256" key="8">
    <source>
        <dbReference type="ARBA" id="ARBA00022840"/>
    </source>
</evidence>
<dbReference type="InterPro" id="IPR051858">
    <property type="entry name" value="WD_repeat_GAD-1"/>
</dbReference>
<dbReference type="FunFam" id="1.10.8.60:FF:000007">
    <property type="entry name" value="26S proteasome regulatory subunit 4"/>
    <property type="match status" value="1"/>
</dbReference>
<dbReference type="SMART" id="SM00320">
    <property type="entry name" value="WD40"/>
    <property type="match status" value="4"/>
</dbReference>
<reference evidence="15 16" key="1">
    <citation type="submission" date="2019-08" db="EMBL/GenBank/DDBJ databases">
        <title>The genome sequence of a newly discovered highly antifungal drug resistant Aspergillus species, Aspergillus tanneri NIH 1004.</title>
        <authorList>
            <person name="Mounaud S."/>
            <person name="Singh I."/>
            <person name="Joardar V."/>
            <person name="Pakala S."/>
            <person name="Pakala S."/>
            <person name="Venepally P."/>
            <person name="Chung J.K."/>
            <person name="Losada L."/>
            <person name="Nierman W.C."/>
        </authorList>
    </citation>
    <scope>NUCLEOTIDE SEQUENCE [LARGE SCALE GENOMIC DNA]</scope>
    <source>
        <strain evidence="15 16">NIH1004</strain>
    </source>
</reference>
<dbReference type="GO" id="GO:0005737">
    <property type="term" value="C:cytoplasm"/>
    <property type="evidence" value="ECO:0007669"/>
    <property type="project" value="UniProtKB-SubCell"/>
</dbReference>
<keyword evidence="6" id="KW-0677">Repeat</keyword>
<organism evidence="15 16">
    <name type="scientific">Aspergillus tanneri</name>
    <dbReference type="NCBI Taxonomy" id="1220188"/>
    <lineage>
        <taxon>Eukaryota</taxon>
        <taxon>Fungi</taxon>
        <taxon>Dikarya</taxon>
        <taxon>Ascomycota</taxon>
        <taxon>Pezizomycotina</taxon>
        <taxon>Eurotiomycetes</taxon>
        <taxon>Eurotiomycetidae</taxon>
        <taxon>Eurotiales</taxon>
        <taxon>Aspergillaceae</taxon>
        <taxon>Aspergillus</taxon>
        <taxon>Aspergillus subgen. Circumdati</taxon>
    </lineage>
</organism>
<protein>
    <recommendedName>
        <fullName evidence="11">26S proteasome regulatory subunit 4 homolog</fullName>
    </recommendedName>
</protein>
<dbReference type="Gene3D" id="1.10.8.60">
    <property type="match status" value="1"/>
</dbReference>
<evidence type="ECO:0000256" key="5">
    <source>
        <dbReference type="ARBA" id="ARBA00022574"/>
    </source>
</evidence>
<dbReference type="InterPro" id="IPR036322">
    <property type="entry name" value="WD40_repeat_dom_sf"/>
</dbReference>
<comment type="caution">
    <text evidence="15">The sequence shown here is derived from an EMBL/GenBank/DDBJ whole genome shotgun (WGS) entry which is preliminary data.</text>
</comment>
<dbReference type="InterPro" id="IPR003960">
    <property type="entry name" value="ATPase_AAA_CS"/>
</dbReference>
<evidence type="ECO:0000256" key="1">
    <source>
        <dbReference type="ARBA" id="ARBA00004123"/>
    </source>
</evidence>
<feature type="repeat" description="WD" evidence="12">
    <location>
        <begin position="682"/>
        <end position="724"/>
    </location>
</feature>
<evidence type="ECO:0000256" key="9">
    <source>
        <dbReference type="ARBA" id="ARBA00022942"/>
    </source>
</evidence>
<dbReference type="FunFam" id="3.40.50.300:FF:000039">
    <property type="entry name" value="26S proteasome regulatory subunit 4"/>
    <property type="match status" value="1"/>
</dbReference>
<dbReference type="Pfam" id="PF16450">
    <property type="entry name" value="Prot_ATP_ID_OB_C"/>
    <property type="match status" value="1"/>
</dbReference>
<feature type="region of interest" description="Disordered" evidence="13">
    <location>
        <begin position="973"/>
        <end position="1015"/>
    </location>
</feature>
<evidence type="ECO:0000256" key="11">
    <source>
        <dbReference type="ARBA" id="ARBA00068880"/>
    </source>
</evidence>
<dbReference type="PANTHER" id="PTHR16017">
    <property type="entry name" value="GASTRULATION DEFECTIVE PROTEIN 1-RELATED"/>
    <property type="match status" value="1"/>
</dbReference>
<feature type="repeat" description="WD" evidence="12">
    <location>
        <begin position="571"/>
        <end position="612"/>
    </location>
</feature>
<evidence type="ECO:0000256" key="13">
    <source>
        <dbReference type="SAM" id="MobiDB-lite"/>
    </source>
</evidence>
<dbReference type="PROSITE" id="PS50294">
    <property type="entry name" value="WD_REPEATS_REGION"/>
    <property type="match status" value="2"/>
</dbReference>
<dbReference type="InterPro" id="IPR001680">
    <property type="entry name" value="WD40_rpt"/>
</dbReference>
<proteinExistence type="inferred from homology"/>
<feature type="region of interest" description="Disordered" evidence="13">
    <location>
        <begin position="1"/>
        <end position="58"/>
    </location>
</feature>
<evidence type="ECO:0000256" key="4">
    <source>
        <dbReference type="ARBA" id="ARBA00022490"/>
    </source>
</evidence>
<dbReference type="SUPFAM" id="SSF50978">
    <property type="entry name" value="WD40 repeat-like"/>
    <property type="match status" value="1"/>
</dbReference>
<evidence type="ECO:0000256" key="2">
    <source>
        <dbReference type="ARBA" id="ARBA00004496"/>
    </source>
</evidence>
<dbReference type="InterPro" id="IPR012340">
    <property type="entry name" value="NA-bd_OB-fold"/>
</dbReference>
<feature type="repeat" description="WD" evidence="12">
    <location>
        <begin position="785"/>
        <end position="826"/>
    </location>
</feature>
<dbReference type="PROSITE" id="PS50082">
    <property type="entry name" value="WD_REPEATS_2"/>
    <property type="match status" value="3"/>
</dbReference>
<dbReference type="InterPro" id="IPR003593">
    <property type="entry name" value="AAA+_ATPase"/>
</dbReference>
<dbReference type="Gene3D" id="3.40.50.300">
    <property type="entry name" value="P-loop containing nucleotide triphosphate hydrolases"/>
    <property type="match status" value="1"/>
</dbReference>